<dbReference type="GO" id="GO:0016747">
    <property type="term" value="F:acyltransferase activity, transferring groups other than amino-acyl groups"/>
    <property type="evidence" value="ECO:0007669"/>
    <property type="project" value="InterPro"/>
</dbReference>
<accession>A0AAJ1BHX7</accession>
<dbReference type="InterPro" id="IPR000182">
    <property type="entry name" value="GNAT_dom"/>
</dbReference>
<dbReference type="InterPro" id="IPR050680">
    <property type="entry name" value="YpeA/RimI_acetyltransf"/>
</dbReference>
<reference evidence="4 5" key="1">
    <citation type="submission" date="2022-02" db="EMBL/GenBank/DDBJ databases">
        <title>The genome sequence of Shewanella sp. 3B26.</title>
        <authorList>
            <person name="Du J."/>
        </authorList>
    </citation>
    <scope>NUCLEOTIDE SEQUENCE [LARGE SCALE GENOMIC DNA]</scope>
    <source>
        <strain evidence="4 5">3B26</strain>
    </source>
</reference>
<evidence type="ECO:0000256" key="2">
    <source>
        <dbReference type="ARBA" id="ARBA00023315"/>
    </source>
</evidence>
<dbReference type="SUPFAM" id="SSF55729">
    <property type="entry name" value="Acyl-CoA N-acyltransferases (Nat)"/>
    <property type="match status" value="1"/>
</dbReference>
<dbReference type="CDD" id="cd04301">
    <property type="entry name" value="NAT_SF"/>
    <property type="match status" value="1"/>
</dbReference>
<evidence type="ECO:0000313" key="4">
    <source>
        <dbReference type="EMBL" id="MCH4295096.1"/>
    </source>
</evidence>
<keyword evidence="2" id="KW-0012">Acyltransferase</keyword>
<dbReference type="RefSeq" id="WP_240591364.1">
    <property type="nucleotide sequence ID" value="NZ_JAKUDL010000004.1"/>
</dbReference>
<gene>
    <name evidence="4" type="ORF">MJ923_12370</name>
</gene>
<sequence>MSEFTVIRATLAELELAAQLFNQYRRFYDLADDLPLACGFLEQRLVNNESAVFLVLDADGRGWGFMQLYPGFSSLSAKPCWTLNDLFVCDSHRGKGLGKLLLAAARDLGLASGACSLQLETAVDNFRAQGLYQAEGWLRDTEFYRYTLPLL</sequence>
<comment type="caution">
    <text evidence="4">The sequence shown here is derived from an EMBL/GenBank/DDBJ whole genome shotgun (WGS) entry which is preliminary data.</text>
</comment>
<dbReference type="Proteomes" id="UP001297581">
    <property type="component" value="Unassembled WGS sequence"/>
</dbReference>
<evidence type="ECO:0000259" key="3">
    <source>
        <dbReference type="PROSITE" id="PS51186"/>
    </source>
</evidence>
<dbReference type="PANTHER" id="PTHR43420">
    <property type="entry name" value="ACETYLTRANSFERASE"/>
    <property type="match status" value="1"/>
</dbReference>
<dbReference type="Gene3D" id="3.40.630.30">
    <property type="match status" value="1"/>
</dbReference>
<organism evidence="4 5">
    <name type="scientific">Shewanella zhuhaiensis</name>
    <dbReference type="NCBI Taxonomy" id="2919576"/>
    <lineage>
        <taxon>Bacteria</taxon>
        <taxon>Pseudomonadati</taxon>
        <taxon>Pseudomonadota</taxon>
        <taxon>Gammaproteobacteria</taxon>
        <taxon>Alteromonadales</taxon>
        <taxon>Shewanellaceae</taxon>
        <taxon>Shewanella</taxon>
    </lineage>
</organism>
<protein>
    <submittedName>
        <fullName evidence="4">GNAT family N-acetyltransferase</fullName>
    </submittedName>
</protein>
<dbReference type="EMBL" id="JAKUDL010000004">
    <property type="protein sequence ID" value="MCH4295096.1"/>
    <property type="molecule type" value="Genomic_DNA"/>
</dbReference>
<proteinExistence type="predicted"/>
<feature type="domain" description="N-acetyltransferase" evidence="3">
    <location>
        <begin position="7"/>
        <end position="151"/>
    </location>
</feature>
<dbReference type="AlphaFoldDB" id="A0AAJ1BHX7"/>
<evidence type="ECO:0000313" key="5">
    <source>
        <dbReference type="Proteomes" id="UP001297581"/>
    </source>
</evidence>
<name>A0AAJ1BHX7_9GAMM</name>
<dbReference type="PROSITE" id="PS51186">
    <property type="entry name" value="GNAT"/>
    <property type="match status" value="1"/>
</dbReference>
<keyword evidence="5" id="KW-1185">Reference proteome</keyword>
<dbReference type="Pfam" id="PF00583">
    <property type="entry name" value="Acetyltransf_1"/>
    <property type="match status" value="1"/>
</dbReference>
<keyword evidence="1" id="KW-0808">Transferase</keyword>
<evidence type="ECO:0000256" key="1">
    <source>
        <dbReference type="ARBA" id="ARBA00022679"/>
    </source>
</evidence>
<dbReference type="InterPro" id="IPR016181">
    <property type="entry name" value="Acyl_CoA_acyltransferase"/>
</dbReference>